<dbReference type="Pfam" id="PF08459">
    <property type="entry name" value="UvrC_RNaseH_dom"/>
    <property type="match status" value="1"/>
</dbReference>
<dbReference type="InterPro" id="IPR038476">
    <property type="entry name" value="UvrC_RNase_H_dom_sf"/>
</dbReference>
<feature type="domain" description="UvrC family homology region profile" evidence="10">
    <location>
        <begin position="279"/>
        <end position="477"/>
    </location>
</feature>
<dbReference type="Gene3D" id="4.10.860.10">
    <property type="entry name" value="UVR domain"/>
    <property type="match status" value="1"/>
</dbReference>
<dbReference type="CDD" id="cd10434">
    <property type="entry name" value="GIY-YIG_UvrC_Cho"/>
    <property type="match status" value="1"/>
</dbReference>
<dbReference type="Pfam" id="PF01541">
    <property type="entry name" value="GIY-YIG"/>
    <property type="match status" value="1"/>
</dbReference>
<keyword evidence="5 6" id="KW-0234">DNA repair</keyword>
<dbReference type="GO" id="GO:0009432">
    <property type="term" value="P:SOS response"/>
    <property type="evidence" value="ECO:0007669"/>
    <property type="project" value="UniProtKB-UniRule"/>
</dbReference>
<comment type="similarity">
    <text evidence="6">Belongs to the UvrC family.</text>
</comment>
<evidence type="ECO:0000256" key="7">
    <source>
        <dbReference type="SAM" id="Coils"/>
    </source>
</evidence>
<dbReference type="InterPro" id="IPR001943">
    <property type="entry name" value="UVR_dom"/>
</dbReference>
<keyword evidence="2 6" id="KW-0227">DNA damage</keyword>
<comment type="function">
    <text evidence="6">The UvrABC repair system catalyzes the recognition and processing of DNA lesions. UvrC both incises the 5' and 3' sides of the lesion. The N-terminal half is responsible for the 3' incision and the C-terminal half is responsible for the 5' incision.</text>
</comment>
<evidence type="ECO:0000259" key="9">
    <source>
        <dbReference type="PROSITE" id="PS50164"/>
    </source>
</evidence>
<keyword evidence="6" id="KW-0742">SOS response</keyword>
<accession>A0A7V3ZWQ4</accession>
<evidence type="ECO:0000256" key="2">
    <source>
        <dbReference type="ARBA" id="ARBA00022763"/>
    </source>
</evidence>
<keyword evidence="4 6" id="KW-0267">Excision nuclease</keyword>
<dbReference type="InterPro" id="IPR035901">
    <property type="entry name" value="GIY-YIG_endonuc_sf"/>
</dbReference>
<dbReference type="PANTHER" id="PTHR30562:SF1">
    <property type="entry name" value="UVRABC SYSTEM PROTEIN C"/>
    <property type="match status" value="1"/>
</dbReference>
<dbReference type="GO" id="GO:0009381">
    <property type="term" value="F:excinuclease ABC activity"/>
    <property type="evidence" value="ECO:0007669"/>
    <property type="project" value="UniProtKB-UniRule"/>
</dbReference>
<evidence type="ECO:0000256" key="3">
    <source>
        <dbReference type="ARBA" id="ARBA00022769"/>
    </source>
</evidence>
<dbReference type="SUPFAM" id="SSF46600">
    <property type="entry name" value="C-terminal UvrC-binding domain of UvrB"/>
    <property type="match status" value="1"/>
</dbReference>
<gene>
    <name evidence="6 11" type="primary">uvrC</name>
    <name evidence="11" type="ORF">ENU66_00615</name>
</gene>
<dbReference type="InterPro" id="IPR036876">
    <property type="entry name" value="UVR_dom_sf"/>
</dbReference>
<feature type="coiled-coil region" evidence="7">
    <location>
        <begin position="346"/>
        <end position="380"/>
    </location>
</feature>
<dbReference type="GO" id="GO:0005737">
    <property type="term" value="C:cytoplasm"/>
    <property type="evidence" value="ECO:0007669"/>
    <property type="project" value="UniProtKB-SubCell"/>
</dbReference>
<comment type="caution">
    <text evidence="11">The sequence shown here is derived from an EMBL/GenBank/DDBJ whole genome shotgun (WGS) entry which is preliminary data.</text>
</comment>
<evidence type="ECO:0000259" key="10">
    <source>
        <dbReference type="PROSITE" id="PS50165"/>
    </source>
</evidence>
<dbReference type="PROSITE" id="PS50151">
    <property type="entry name" value="UVR"/>
    <property type="match status" value="1"/>
</dbReference>
<evidence type="ECO:0000256" key="5">
    <source>
        <dbReference type="ARBA" id="ARBA00023204"/>
    </source>
</evidence>
<keyword evidence="1 6" id="KW-0963">Cytoplasm</keyword>
<dbReference type="PROSITE" id="PS50165">
    <property type="entry name" value="UVRC"/>
    <property type="match status" value="1"/>
</dbReference>
<dbReference type="InterPro" id="IPR001162">
    <property type="entry name" value="UvrC_RNase_H_dom"/>
</dbReference>
<dbReference type="Pfam" id="PF14520">
    <property type="entry name" value="HHH_5"/>
    <property type="match status" value="1"/>
</dbReference>
<dbReference type="Gene3D" id="3.40.1440.10">
    <property type="entry name" value="GIY-YIG endonuclease"/>
    <property type="match status" value="1"/>
</dbReference>
<evidence type="ECO:0000259" key="8">
    <source>
        <dbReference type="PROSITE" id="PS50151"/>
    </source>
</evidence>
<evidence type="ECO:0000313" key="11">
    <source>
        <dbReference type="EMBL" id="HGL16836.1"/>
    </source>
</evidence>
<dbReference type="SUPFAM" id="SSF47781">
    <property type="entry name" value="RuvA domain 2-like"/>
    <property type="match status" value="1"/>
</dbReference>
<evidence type="ECO:0000256" key="6">
    <source>
        <dbReference type="HAMAP-Rule" id="MF_00203"/>
    </source>
</evidence>
<comment type="subunit">
    <text evidence="6">Interacts with UvrB in an incision complex.</text>
</comment>
<dbReference type="Gene3D" id="3.30.420.340">
    <property type="entry name" value="UvrC, RNAse H endonuclease domain"/>
    <property type="match status" value="1"/>
</dbReference>
<dbReference type="Pfam" id="PF02151">
    <property type="entry name" value="UVR"/>
    <property type="match status" value="1"/>
</dbReference>
<dbReference type="PROSITE" id="PS50164">
    <property type="entry name" value="GIY_YIG"/>
    <property type="match status" value="1"/>
</dbReference>
<feature type="domain" description="UVR" evidence="8">
    <location>
        <begin position="214"/>
        <end position="249"/>
    </location>
</feature>
<dbReference type="GO" id="GO:0006289">
    <property type="term" value="P:nucleotide-excision repair"/>
    <property type="evidence" value="ECO:0007669"/>
    <property type="project" value="UniProtKB-UniRule"/>
</dbReference>
<sequence>MKKIQQKRFKIKGMNKILREKIELAPHSPGVYIFKLGEEVLYVGKARDLKNRLKNYLTMPEDPRISVLIKRANNIDYIITNSEEDALLLEANLIKIHKPRYNIRLKDDKKYPFIKITMEKFPSISLTRNLKEPGISIFGPYVNAQSVRRTIRAIRKIFPIRTCRYKLPSNKKIKPCIDYQIGKCLAPCIEGNVSEEVYNNIVQNVIKFLKGQTSEIIKELEERMKEAASRLEFEKAKIYRDELLAITKLSKEQVVSRIGGENKDVCVVYRLGKSAIAFLLKIREGILVDRESYFLEVLEHDSEEEILKEFIMQYYSSASNPPDNIIIDKSFEDLTTVKSALKINIRTAAEEEKKLIEMAYENAKKELEEEIAKKKGAKKVHPGLVELSELLHLVKVPERIEACDISQLFGDERVGSFVCFVRNRLSKSNYRKYKIKGEYIDDPQMIYEVVKRRLDDEPLPDVILIDGGITQLNAAKKAKEELKRDVPLIAFAKRFDDLYLEDGRRIMVPKRSHLFTLLKILRDEAHRFALQYHRKLRNKRLLEFPYKIEGVGPKTIEKLVHHFGSIKKIKEASLEELKEAGINKKVAESIYKFFHSQTKFDSR</sequence>
<dbReference type="PANTHER" id="PTHR30562">
    <property type="entry name" value="UVRC/OXIDOREDUCTASE"/>
    <property type="match status" value="1"/>
</dbReference>
<proteinExistence type="inferred from homology"/>
<evidence type="ECO:0000256" key="4">
    <source>
        <dbReference type="ARBA" id="ARBA00022881"/>
    </source>
</evidence>
<dbReference type="InterPro" id="IPR004791">
    <property type="entry name" value="UvrC"/>
</dbReference>
<dbReference type="SUPFAM" id="SSF82771">
    <property type="entry name" value="GIY-YIG endonuclease"/>
    <property type="match status" value="1"/>
</dbReference>
<dbReference type="InterPro" id="IPR047296">
    <property type="entry name" value="GIY-YIG_UvrC_Cho"/>
</dbReference>
<dbReference type="Gene3D" id="1.10.150.20">
    <property type="entry name" value="5' to 3' exonuclease, C-terminal subdomain"/>
    <property type="match status" value="1"/>
</dbReference>
<keyword evidence="7" id="KW-0175">Coiled coil</keyword>
<dbReference type="NCBIfam" id="TIGR00194">
    <property type="entry name" value="uvrC"/>
    <property type="match status" value="1"/>
</dbReference>
<dbReference type="GO" id="GO:0003677">
    <property type="term" value="F:DNA binding"/>
    <property type="evidence" value="ECO:0007669"/>
    <property type="project" value="UniProtKB-UniRule"/>
</dbReference>
<feature type="coiled-coil region" evidence="7">
    <location>
        <begin position="210"/>
        <end position="237"/>
    </location>
</feature>
<dbReference type="InterPro" id="IPR000305">
    <property type="entry name" value="GIY-YIG_endonuc"/>
</dbReference>
<dbReference type="EMBL" id="DTDJ01000007">
    <property type="protein sequence ID" value="HGL16836.1"/>
    <property type="molecule type" value="Genomic_DNA"/>
</dbReference>
<dbReference type="InterPro" id="IPR050066">
    <property type="entry name" value="UvrABC_protein_C"/>
</dbReference>
<dbReference type="InterPro" id="IPR010994">
    <property type="entry name" value="RuvA_2-like"/>
</dbReference>
<dbReference type="Pfam" id="PF22920">
    <property type="entry name" value="UvrC_RNaseH"/>
    <property type="match status" value="1"/>
</dbReference>
<feature type="domain" description="GIY-YIG" evidence="9">
    <location>
        <begin position="27"/>
        <end position="103"/>
    </location>
</feature>
<dbReference type="AlphaFoldDB" id="A0A7V3ZWQ4"/>
<dbReference type="SMART" id="SM00465">
    <property type="entry name" value="GIYc"/>
    <property type="match status" value="1"/>
</dbReference>
<dbReference type="GO" id="GO:0009380">
    <property type="term" value="C:excinuclease repair complex"/>
    <property type="evidence" value="ECO:0007669"/>
    <property type="project" value="InterPro"/>
</dbReference>
<evidence type="ECO:0000256" key="1">
    <source>
        <dbReference type="ARBA" id="ARBA00022490"/>
    </source>
</evidence>
<reference evidence="11" key="1">
    <citation type="journal article" date="2020" name="mSystems">
        <title>Genome- and Community-Level Interaction Insights into Carbon Utilization and Element Cycling Functions of Hydrothermarchaeota in Hydrothermal Sediment.</title>
        <authorList>
            <person name="Zhou Z."/>
            <person name="Liu Y."/>
            <person name="Xu W."/>
            <person name="Pan J."/>
            <person name="Luo Z.H."/>
            <person name="Li M."/>
        </authorList>
    </citation>
    <scope>NUCLEOTIDE SEQUENCE [LARGE SCALE GENOMIC DNA]</scope>
    <source>
        <strain evidence="11">SpSt-69</strain>
    </source>
</reference>
<protein>
    <recommendedName>
        <fullName evidence="6">UvrABC system protein C</fullName>
        <shortName evidence="6">Protein UvrC</shortName>
    </recommendedName>
    <alternativeName>
        <fullName evidence="6">Excinuclease ABC subunit C</fullName>
    </alternativeName>
</protein>
<keyword evidence="3 6" id="KW-0228">DNA excision</keyword>
<organism evidence="11">
    <name type="scientific">candidate division WOR-3 bacterium</name>
    <dbReference type="NCBI Taxonomy" id="2052148"/>
    <lineage>
        <taxon>Bacteria</taxon>
        <taxon>Bacteria division WOR-3</taxon>
    </lineage>
</organism>
<dbReference type="FunFam" id="3.40.1440.10:FF:000001">
    <property type="entry name" value="UvrABC system protein C"/>
    <property type="match status" value="1"/>
</dbReference>
<dbReference type="HAMAP" id="MF_00203">
    <property type="entry name" value="UvrC"/>
    <property type="match status" value="1"/>
</dbReference>
<name>A0A7V3ZWQ4_UNCW3</name>
<comment type="subcellular location">
    <subcellularLocation>
        <location evidence="6">Cytoplasm</location>
    </subcellularLocation>
</comment>